<reference evidence="1 2" key="1">
    <citation type="journal article" date="2013" name="J. Bacteriol.">
        <title>Roles of HynAB and Ech, the only two hydrogenases found in the model sulfate reducer Desulfovibrio gigas.</title>
        <authorList>
            <person name="Morais-Silva F.O."/>
            <person name="Santos C.I."/>
            <person name="Rodrigues R."/>
            <person name="Pereira I.A."/>
            <person name="Rodrigues-Pousada C."/>
        </authorList>
    </citation>
    <scope>NUCLEOTIDE SEQUENCE [LARGE SCALE GENOMIC DNA]</scope>
    <source>
        <strain evidence="2">ATCC 19364 / DSM 1382 / NCIMB 9332 / VKM B-1759</strain>
    </source>
</reference>
<evidence type="ECO:0000313" key="2">
    <source>
        <dbReference type="Proteomes" id="UP000016587"/>
    </source>
</evidence>
<dbReference type="STRING" id="1121448.DGI_1234"/>
<sequence length="45" mass="5131">MLALPIDIKSPCSFSRRLAVHCLEVKVESFSPAFRYFSKLTLESI</sequence>
<dbReference type="EMBL" id="CP006585">
    <property type="protein sequence ID" value="AGW13089.1"/>
    <property type="molecule type" value="Genomic_DNA"/>
</dbReference>
<proteinExistence type="predicted"/>
<protein>
    <submittedName>
        <fullName evidence="1">Uncharacterized protein</fullName>
    </submittedName>
</protein>
<dbReference type="KEGG" id="dgg:DGI_1234"/>
<organism evidence="1 2">
    <name type="scientific">Megalodesulfovibrio gigas (strain ATCC 19364 / DSM 1382 / NCIMB 9332 / VKM B-1759)</name>
    <name type="common">Desulfovibrio gigas</name>
    <dbReference type="NCBI Taxonomy" id="1121448"/>
    <lineage>
        <taxon>Bacteria</taxon>
        <taxon>Pseudomonadati</taxon>
        <taxon>Thermodesulfobacteriota</taxon>
        <taxon>Desulfovibrionia</taxon>
        <taxon>Desulfovibrionales</taxon>
        <taxon>Desulfovibrionaceae</taxon>
        <taxon>Megalodesulfovibrio</taxon>
    </lineage>
</organism>
<gene>
    <name evidence="1" type="ORF">DGI_1234</name>
</gene>
<dbReference type="Proteomes" id="UP000016587">
    <property type="component" value="Chromosome"/>
</dbReference>
<accession>T2GAA4</accession>
<evidence type="ECO:0000313" key="1">
    <source>
        <dbReference type="EMBL" id="AGW13089.1"/>
    </source>
</evidence>
<dbReference type="PATRIC" id="fig|1121448.10.peg.1227"/>
<dbReference type="AlphaFoldDB" id="T2GAA4"/>
<name>T2GAA4_MEGG1</name>
<reference evidence="2" key="2">
    <citation type="submission" date="2013-07" db="EMBL/GenBank/DDBJ databases">
        <authorList>
            <person name="Morais-Silva F.O."/>
            <person name="Rezende A.M."/>
            <person name="Pimentel C."/>
            <person name="Resende D.M."/>
            <person name="Santos C.I."/>
            <person name="Clemente C."/>
            <person name="de Oliveira L.M."/>
            <person name="da Silva S.M."/>
            <person name="Costa D.A."/>
            <person name="Varela-Raposo A."/>
            <person name="Horacio E.C.A."/>
            <person name="Matos M."/>
            <person name="Flores O."/>
            <person name="Ruiz J.C."/>
            <person name="Rodrigues-Pousada C."/>
        </authorList>
    </citation>
    <scope>NUCLEOTIDE SEQUENCE [LARGE SCALE GENOMIC DNA]</scope>
    <source>
        <strain evidence="2">ATCC 19364 / DSM 1382 / NCIMB 9332 / VKM B-1759</strain>
    </source>
</reference>
<dbReference type="HOGENOM" id="CLU_3198913_0_0_7"/>
<keyword evidence="2" id="KW-1185">Reference proteome</keyword>